<keyword evidence="1" id="KW-0479">Metal-binding</keyword>
<evidence type="ECO:0000313" key="5">
    <source>
        <dbReference type="Proteomes" id="UP000694864"/>
    </source>
</evidence>
<reference evidence="5" key="1">
    <citation type="journal article" date="2014" name="Nat. Commun.">
        <title>The emerging biofuel crop Camelina sativa retains a highly undifferentiated hexaploid genome structure.</title>
        <authorList>
            <person name="Kagale S."/>
            <person name="Koh C."/>
            <person name="Nixon J."/>
            <person name="Bollina V."/>
            <person name="Clarke W.E."/>
            <person name="Tuteja R."/>
            <person name="Spillane C."/>
            <person name="Robinson S.J."/>
            <person name="Links M.G."/>
            <person name="Clarke C."/>
            <person name="Higgins E.E."/>
            <person name="Huebert T."/>
            <person name="Sharpe A.G."/>
            <person name="Parkin I.A."/>
        </authorList>
    </citation>
    <scope>NUCLEOTIDE SEQUENCE [LARGE SCALE GENOMIC DNA]</scope>
    <source>
        <strain evidence="5">cv. DH55</strain>
    </source>
</reference>
<accession>A0ABM0Z4K6</accession>
<organism evidence="5 6">
    <name type="scientific">Camelina sativa</name>
    <name type="common">False flax</name>
    <name type="synonym">Myagrum sativum</name>
    <dbReference type="NCBI Taxonomy" id="90675"/>
    <lineage>
        <taxon>Eukaryota</taxon>
        <taxon>Viridiplantae</taxon>
        <taxon>Streptophyta</taxon>
        <taxon>Embryophyta</taxon>
        <taxon>Tracheophyta</taxon>
        <taxon>Spermatophyta</taxon>
        <taxon>Magnoliopsida</taxon>
        <taxon>eudicotyledons</taxon>
        <taxon>Gunneridae</taxon>
        <taxon>Pentapetalae</taxon>
        <taxon>rosids</taxon>
        <taxon>malvids</taxon>
        <taxon>Brassicales</taxon>
        <taxon>Brassicaceae</taxon>
        <taxon>Camelineae</taxon>
        <taxon>Camelina</taxon>
    </lineage>
</organism>
<keyword evidence="5" id="KW-1185">Reference proteome</keyword>
<keyword evidence="2" id="KW-0863">Zinc-finger</keyword>
<evidence type="ECO:0000313" key="6">
    <source>
        <dbReference type="RefSeq" id="XP_010510345.1"/>
    </source>
</evidence>
<name>A0ABM0Z4K6_CAMSA</name>
<dbReference type="Proteomes" id="UP000694864">
    <property type="component" value="Chromosome 5"/>
</dbReference>
<gene>
    <name evidence="6" type="primary">LOC104786602</name>
</gene>
<feature type="domain" description="RING-type" evidence="4">
    <location>
        <begin position="79"/>
        <end position="121"/>
    </location>
</feature>
<evidence type="ECO:0000256" key="3">
    <source>
        <dbReference type="ARBA" id="ARBA00022833"/>
    </source>
</evidence>
<proteinExistence type="predicted"/>
<dbReference type="GeneID" id="104786602"/>
<protein>
    <submittedName>
        <fullName evidence="6">Uncharacterized protein LOC104786602</fullName>
    </submittedName>
</protein>
<evidence type="ECO:0000259" key="4">
    <source>
        <dbReference type="SMART" id="SM00184"/>
    </source>
</evidence>
<dbReference type="InterPro" id="IPR001841">
    <property type="entry name" value="Znf_RING"/>
</dbReference>
<dbReference type="RefSeq" id="XP_010510345.1">
    <property type="nucleotide sequence ID" value="XM_010512043.2"/>
</dbReference>
<dbReference type="PROSITE" id="PS00518">
    <property type="entry name" value="ZF_RING_1"/>
    <property type="match status" value="1"/>
</dbReference>
<dbReference type="SUPFAM" id="SSF57850">
    <property type="entry name" value="RING/U-box"/>
    <property type="match status" value="1"/>
</dbReference>
<dbReference type="InterPro" id="IPR013083">
    <property type="entry name" value="Znf_RING/FYVE/PHD"/>
</dbReference>
<sequence>MATFLSHLPVGCEKLRNSVLAIAEQFELNHDAALFLLIQYGWDEKELVKDLNGKRRIGDSLIRAIPPRPQYLDLFPVECDFCLSSPSVETDCGHHICQPCVSAQISIAVLRKRTLPLCPICEAFFLSPELISQTSSQDVSSQFFLLLQEHMLANEASYIKCEKTGFLLLVLFPQHLLVFLGMRGEAFQERTRRLLNCWTT</sequence>
<evidence type="ECO:0000256" key="1">
    <source>
        <dbReference type="ARBA" id="ARBA00022723"/>
    </source>
</evidence>
<reference evidence="6" key="2">
    <citation type="submission" date="2025-08" db="UniProtKB">
        <authorList>
            <consortium name="RefSeq"/>
        </authorList>
    </citation>
    <scope>IDENTIFICATION</scope>
    <source>
        <tissue evidence="6">Leaf</tissue>
    </source>
</reference>
<keyword evidence="3" id="KW-0862">Zinc</keyword>
<dbReference type="SMART" id="SM00184">
    <property type="entry name" value="RING"/>
    <property type="match status" value="1"/>
</dbReference>
<dbReference type="Gene3D" id="3.30.40.10">
    <property type="entry name" value="Zinc/RING finger domain, C3HC4 (zinc finger)"/>
    <property type="match status" value="1"/>
</dbReference>
<dbReference type="InterPro" id="IPR017907">
    <property type="entry name" value="Znf_RING_CS"/>
</dbReference>
<evidence type="ECO:0000256" key="2">
    <source>
        <dbReference type="ARBA" id="ARBA00022771"/>
    </source>
</evidence>